<sequence length="1504" mass="169247">MPLWFLQNCVKTAEELATMDIPLRIAEDFPHEASSKEHYEVPAVVYEPLANVLRPFGFAFKSPTDSSAAPNVPMYSFRKDVVYVRFARDSSQEGSRLFFRSVIQHFAKSAGADLINLCLDDLIDLLPLLRLKSCHAVDLWELGSEGAFAVPGVTFLLDAPNHKRGQEQNHLLVVHVEVPDIEPGKSGQNLLNALGNMVHASHGRAILIFTTDRRDLSPSSCFLSCCAFNGAERLFESSMDSSELFGKLRLSKNAICMAPRSTPQQRRLLSSHTALERHFESQNIRFLQRNLVNNSTLLRAPAVLQPYAQWDIDQNSSFRTALNKSRLTSDEMRDIVDAVGQNAENLDSIELAFNRLRLRSELLSKWTTGSSDLSTTDSDEVQTESSGHGDEDEFEARSLLHDSVQRTIRDIKDDGDKEAESRMLAHLVMPSEFEEGFAHISVETSVKEKMQRLVAQSSAKVSESYGILRHQRAGGILVYGPPGTGKTHLARVIAFESKASMLSVSPADLLIKWVGDTEAAIKALFSLARLLHPCLLFFDEADSLFRARTGDDRSWEVSKVNQLLHEMEGLQRSKRAPIVILATNFPDSLDSAVLRRAPGRVYLGLPHFEQRLEIFKICLREEVLHDDCDLDHLTLRTRGYSGSDIRNVCILAAELCDEQVSDEDGRRLMKQAHFLRALRDVHPTVSAAALENIQSFAARYDPPTFARFATEELQKTPIFEAFASMPGHSRSGNAFRHLRGALPSSGSEFVSNLAPLKERFMAGCGENAASHQRARLTAEEIDLPEVAFRYSPLKPQSMEIRVLKLHPGAPEDILRCELKVVDLGDWSELYNYFVTWCDDEGVDDVESYRVFLWQHLHTYLSSNSDDTPSPLSREQLSAVYTRCRQGGPPITKKAKIPPRFSWGDYVSLSYVWGHEEPCKEIDLDGHRFSVRPNLYAALRNLRDSFEVKDMGFYVWADAICINQSNMAEREAEVKKMGMIYSQCMKVIAWLGSPPPEIAAQVPKLMRLLEVISVADLDLGTKECCELVFDFDAQQSIIDVGKFMIRNAYWQRLWTVQEMCLAPFLVFHIDGFEFGPWCATSVHQLLVFTMFTEDADLQQKTFMQDWPQYYAVTIRVHATKSLPLGVFWPKWDIGELIELAKNSKATDHRDLVYGLVGILPHQVRDLVQVSYSPAVSVEDAFVSFTKACITGLGNLEILTSTGRQTGDAAHSVPHIEKPTGRPSWVPNLDRTVNSNHSTFSSVIPGNRTSTNNDLLEHNVCFSADDRHMICDGVVLDRVRSLGAMWLTKADSEEAQGDIGTEERNDQSKDLRLSLARVLQTDPTYLFHHGHSLLDMPWLDEEDLEEAERLIAGQEEQGPSNSNRSAWLRSYATNSALKTIYERILLPNRRYKVGDQNFESYFASLAKSKHPRKVLGEDLSRAREVFRMHRLFSTTSGILGHAPEDTALGDCIAIISRCSEPLVLRYVPEHEHYKIVGSCFVDGFMLGEVRDAVKEGRVKVKRLTIG</sequence>
<protein>
    <recommendedName>
        <fullName evidence="2">AAA+ ATPase domain-containing protein</fullName>
    </recommendedName>
</protein>
<keyword evidence="4" id="KW-1185">Reference proteome</keyword>
<dbReference type="Gene3D" id="3.40.50.300">
    <property type="entry name" value="P-loop containing nucleotide triphosphate hydrolases"/>
    <property type="match status" value="1"/>
</dbReference>
<evidence type="ECO:0000259" key="2">
    <source>
        <dbReference type="SMART" id="SM00382"/>
    </source>
</evidence>
<dbReference type="PANTHER" id="PTHR24148">
    <property type="entry name" value="ANKYRIN REPEAT DOMAIN-CONTAINING PROTEIN 39 HOMOLOG-RELATED"/>
    <property type="match status" value="1"/>
</dbReference>
<evidence type="ECO:0000313" key="3">
    <source>
        <dbReference type="EMBL" id="KAK4498530.1"/>
    </source>
</evidence>
<feature type="domain" description="AAA+ ATPase" evidence="2">
    <location>
        <begin position="472"/>
        <end position="607"/>
    </location>
</feature>
<dbReference type="InterPro" id="IPR003959">
    <property type="entry name" value="ATPase_AAA_core"/>
</dbReference>
<comment type="caution">
    <text evidence="3">The sequence shown here is derived from an EMBL/GenBank/DDBJ whole genome shotgun (WGS) entry which is preliminary data.</text>
</comment>
<dbReference type="EMBL" id="JAXOVC010000008">
    <property type="protein sequence ID" value="KAK4498530.1"/>
    <property type="molecule type" value="Genomic_DNA"/>
</dbReference>
<evidence type="ECO:0000313" key="4">
    <source>
        <dbReference type="Proteomes" id="UP001305779"/>
    </source>
</evidence>
<dbReference type="Pfam" id="PF26639">
    <property type="entry name" value="Het-6_barrel"/>
    <property type="match status" value="1"/>
</dbReference>
<dbReference type="InterPro" id="IPR003593">
    <property type="entry name" value="AAA+_ATPase"/>
</dbReference>
<accession>A0ABR0EAP3</accession>
<dbReference type="PANTHER" id="PTHR24148:SF73">
    <property type="entry name" value="HET DOMAIN PROTEIN (AFU_ORTHOLOGUE AFUA_8G01020)"/>
    <property type="match status" value="1"/>
</dbReference>
<organism evidence="3 4">
    <name type="scientific">Zasmidium cellare</name>
    <name type="common">Wine cellar mold</name>
    <name type="synonym">Racodium cellare</name>
    <dbReference type="NCBI Taxonomy" id="395010"/>
    <lineage>
        <taxon>Eukaryota</taxon>
        <taxon>Fungi</taxon>
        <taxon>Dikarya</taxon>
        <taxon>Ascomycota</taxon>
        <taxon>Pezizomycotina</taxon>
        <taxon>Dothideomycetes</taxon>
        <taxon>Dothideomycetidae</taxon>
        <taxon>Mycosphaerellales</taxon>
        <taxon>Mycosphaerellaceae</taxon>
        <taxon>Zasmidium</taxon>
    </lineage>
</organism>
<dbReference type="InterPro" id="IPR027417">
    <property type="entry name" value="P-loop_NTPase"/>
</dbReference>
<feature type="region of interest" description="Disordered" evidence="1">
    <location>
        <begin position="1205"/>
        <end position="1226"/>
    </location>
</feature>
<dbReference type="Gene3D" id="1.10.8.60">
    <property type="match status" value="1"/>
</dbReference>
<dbReference type="InterPro" id="IPR052895">
    <property type="entry name" value="HetReg/Transcr_Mod"/>
</dbReference>
<dbReference type="Pfam" id="PF00004">
    <property type="entry name" value="AAA"/>
    <property type="match status" value="1"/>
</dbReference>
<dbReference type="SMART" id="SM00382">
    <property type="entry name" value="AAA"/>
    <property type="match status" value="1"/>
</dbReference>
<name>A0ABR0EAP3_ZASCE</name>
<dbReference type="SUPFAM" id="SSF52540">
    <property type="entry name" value="P-loop containing nucleoside triphosphate hydrolases"/>
    <property type="match status" value="1"/>
</dbReference>
<gene>
    <name evidence="3" type="ORF">PRZ48_011188</name>
</gene>
<reference evidence="3 4" key="1">
    <citation type="journal article" date="2023" name="G3 (Bethesda)">
        <title>A chromosome-level genome assembly of Zasmidium syzygii isolated from banana leaves.</title>
        <authorList>
            <person name="van Westerhoven A.C."/>
            <person name="Mehrabi R."/>
            <person name="Talebi R."/>
            <person name="Steentjes M.B.F."/>
            <person name="Corcolon B."/>
            <person name="Chong P.A."/>
            <person name="Kema G.H.J."/>
            <person name="Seidl M.F."/>
        </authorList>
    </citation>
    <scope>NUCLEOTIDE SEQUENCE [LARGE SCALE GENOMIC DNA]</scope>
    <source>
        <strain evidence="3 4">P124</strain>
    </source>
</reference>
<feature type="region of interest" description="Disordered" evidence="1">
    <location>
        <begin position="369"/>
        <end position="394"/>
    </location>
</feature>
<dbReference type="Proteomes" id="UP001305779">
    <property type="component" value="Unassembled WGS sequence"/>
</dbReference>
<dbReference type="InterPro" id="IPR010730">
    <property type="entry name" value="HET"/>
</dbReference>
<proteinExistence type="predicted"/>
<dbReference type="CDD" id="cd19481">
    <property type="entry name" value="RecA-like_protease"/>
    <property type="match status" value="1"/>
</dbReference>
<dbReference type="Pfam" id="PF06985">
    <property type="entry name" value="HET"/>
    <property type="match status" value="1"/>
</dbReference>
<evidence type="ECO:0000256" key="1">
    <source>
        <dbReference type="SAM" id="MobiDB-lite"/>
    </source>
</evidence>